<dbReference type="EMBL" id="HE612858">
    <property type="protein sequence ID" value="CCE62225.1"/>
    <property type="molecule type" value="Genomic_DNA"/>
</dbReference>
<feature type="compositionally biased region" description="Basic and acidic residues" evidence="1">
    <location>
        <begin position="48"/>
        <end position="61"/>
    </location>
</feature>
<proteinExistence type="predicted"/>
<feature type="domain" description="SLS1 first KH" evidence="2">
    <location>
        <begin position="254"/>
        <end position="316"/>
    </location>
</feature>
<gene>
    <name evidence="6" type="primary">TPHA0C00690</name>
    <name evidence="6" type="ordered locus">TPHA_0C00690</name>
</gene>
<dbReference type="RefSeq" id="XP_003684659.1">
    <property type="nucleotide sequence ID" value="XM_003684611.1"/>
</dbReference>
<feature type="domain" description="SLS1 second KH" evidence="4">
    <location>
        <begin position="337"/>
        <end position="400"/>
    </location>
</feature>
<evidence type="ECO:0000259" key="2">
    <source>
        <dbReference type="Pfam" id="PF14611"/>
    </source>
</evidence>
<dbReference type="InterPro" id="IPR048400">
    <property type="entry name" value="SLS1_N"/>
</dbReference>
<dbReference type="eggNOG" id="ENOG502QUD1">
    <property type="taxonomic scope" value="Eukaryota"/>
</dbReference>
<keyword evidence="7" id="KW-1185">Reference proteome</keyword>
<evidence type="ECO:0000259" key="3">
    <source>
        <dbReference type="Pfam" id="PF20776"/>
    </source>
</evidence>
<accession>G8BR49</accession>
<organism evidence="6 7">
    <name type="scientific">Tetrapisispora phaffii (strain ATCC 24235 / CBS 4417 / NBRC 1672 / NRRL Y-8282 / UCD 70-5)</name>
    <name type="common">Yeast</name>
    <name type="synonym">Fabospora phaffii</name>
    <dbReference type="NCBI Taxonomy" id="1071381"/>
    <lineage>
        <taxon>Eukaryota</taxon>
        <taxon>Fungi</taxon>
        <taxon>Dikarya</taxon>
        <taxon>Ascomycota</taxon>
        <taxon>Saccharomycotina</taxon>
        <taxon>Saccharomycetes</taxon>
        <taxon>Saccharomycetales</taxon>
        <taxon>Saccharomycetaceae</taxon>
        <taxon>Tetrapisispora</taxon>
    </lineage>
</organism>
<evidence type="ECO:0000256" key="1">
    <source>
        <dbReference type="SAM" id="MobiDB-lite"/>
    </source>
</evidence>
<name>G8BR49_TETPH</name>
<dbReference type="Pfam" id="PF20777">
    <property type="entry name" value="KH_SLS1_2"/>
    <property type="match status" value="1"/>
</dbReference>
<dbReference type="Pfam" id="PF14611">
    <property type="entry name" value="KH_SLS1_1"/>
    <property type="match status" value="1"/>
</dbReference>
<feature type="domain" description="SLS1 N-terminal" evidence="3">
    <location>
        <begin position="164"/>
        <end position="239"/>
    </location>
</feature>
<dbReference type="Pfam" id="PF20778">
    <property type="entry name" value="SLS1_C"/>
    <property type="match status" value="1"/>
</dbReference>
<dbReference type="HOGENOM" id="CLU_390400_0_0_1"/>
<dbReference type="KEGG" id="tpf:TPHA_0C00690"/>
<feature type="domain" description="SLS1 C-terminal" evidence="5">
    <location>
        <begin position="431"/>
        <end position="759"/>
    </location>
</feature>
<dbReference type="GeneID" id="11533823"/>
<dbReference type="InterPro" id="IPR048401">
    <property type="entry name" value="SLS1_C"/>
</dbReference>
<evidence type="ECO:0000313" key="6">
    <source>
        <dbReference type="EMBL" id="CCE62225.1"/>
    </source>
</evidence>
<dbReference type="OMA" id="LWFELDE"/>
<evidence type="ECO:0000259" key="5">
    <source>
        <dbReference type="Pfam" id="PF20778"/>
    </source>
</evidence>
<dbReference type="STRING" id="1071381.G8BR49"/>
<dbReference type="InterPro" id="IPR048748">
    <property type="entry name" value="SLS1_KH2"/>
</dbReference>
<dbReference type="GO" id="GO:0005743">
    <property type="term" value="C:mitochondrial inner membrane"/>
    <property type="evidence" value="ECO:0007669"/>
    <property type="project" value="InterPro"/>
</dbReference>
<dbReference type="AlphaFoldDB" id="G8BR49"/>
<reference evidence="6 7" key="1">
    <citation type="journal article" date="2011" name="Proc. Natl. Acad. Sci. U.S.A.">
        <title>Evolutionary erosion of yeast sex chromosomes by mating-type switching accidents.</title>
        <authorList>
            <person name="Gordon J.L."/>
            <person name="Armisen D."/>
            <person name="Proux-Wera E."/>
            <person name="Oheigeartaigh S.S."/>
            <person name="Byrne K.P."/>
            <person name="Wolfe K.H."/>
        </authorList>
    </citation>
    <scope>NUCLEOTIDE SEQUENCE [LARGE SCALE GENOMIC DNA]</scope>
    <source>
        <strain evidence="7">ATCC 24235 / CBS 4417 / NBRC 1672 / NRRL Y-8282 / UCD 70-5</strain>
    </source>
</reference>
<dbReference type="InterPro" id="IPR032741">
    <property type="entry name" value="Sls1_KH-1"/>
</dbReference>
<feature type="region of interest" description="Disordered" evidence="1">
    <location>
        <begin position="48"/>
        <end position="67"/>
    </location>
</feature>
<evidence type="ECO:0000259" key="4">
    <source>
        <dbReference type="Pfam" id="PF20777"/>
    </source>
</evidence>
<evidence type="ECO:0000313" key="7">
    <source>
        <dbReference type="Proteomes" id="UP000005666"/>
    </source>
</evidence>
<sequence length="761" mass="88573">MIIKNIRRTLISRPLIDSQLSLSKKLYNRLHNVCYYSTIIDNEILQKEEGEEKNSEPKQEKDELEWEDNEITSSLERKVRKLQPNKANFVVLNPKQAGLLKQRKIPNYFNTLNSNSKISILEGVDIDKPFMRMNKDDVTDIQSINNETNREIESQTRKLLVFKSKVSDEQILKSINYQKPYSNKMSQKRYDQIEQVLDSAYTLPQLRAYTKKYYNFGNSRITKKKLIKTILNEYWKCEIVSSIIESDDLIKEKIIDISTRDMYLLLLTNNGKILQNLTRIGAILAVALDENKIIVRATSPIIKYLEVSLNKILSNVSNEIIPVNEIIKNHTSYGAKLITYEKTKDLISLIQKETGCFFEKQYEDALDDKSNDNTEKNVKDYLVSSLGPKRITEAKNLLLWVIDYKPQLSESVQNVSNPSMVYKQYPFSNFECLDWMNRNKKWYRLQTETLILPKGKTEYSEKNHHPKQILSISNEKLNDCFNSIKDNKENSMGMANLEIPDSNIFNNISLTLGHLLREKNNDKNYFFEPKVPNITKEVLKLELDHAITPSDSFYNIDQHDYYVQLKFVPNLKDLAQYVGISKLDLPPLDLWFELDENDNALTDTLQSFLRLSEKRLYLESSNLHHDYRIDNDRVASITKQYDENPDGWLNDQPGIKEFITNGNLSFGSKGKLVIPQTLPVTLIVSTEDGIKKVDVNYEFISTSYHRILKLRYLDKYLVQLSHVNSGTRGGRYTQVDFIGDGTELDNITKFKDFIENVSKWY</sequence>
<dbReference type="OrthoDB" id="5392646at2759"/>
<dbReference type="Pfam" id="PF20776">
    <property type="entry name" value="SLS1_N"/>
    <property type="match status" value="1"/>
</dbReference>
<protein>
    <submittedName>
        <fullName evidence="6">Uncharacterized protein</fullName>
    </submittedName>
</protein>
<dbReference type="Proteomes" id="UP000005666">
    <property type="component" value="Chromosome 3"/>
</dbReference>